<feature type="domain" description="HNH" evidence="1">
    <location>
        <begin position="30"/>
        <end position="86"/>
    </location>
</feature>
<organism evidence="2 3">
    <name type="scientific">Megamonas rupellensis</name>
    <dbReference type="NCBI Taxonomy" id="491921"/>
    <lineage>
        <taxon>Bacteria</taxon>
        <taxon>Bacillati</taxon>
        <taxon>Bacillota</taxon>
        <taxon>Negativicutes</taxon>
        <taxon>Selenomonadales</taxon>
        <taxon>Selenomonadaceae</taxon>
        <taxon>Megamonas</taxon>
    </lineage>
</organism>
<reference evidence="2 3" key="1">
    <citation type="submission" date="2018-08" db="EMBL/GenBank/DDBJ databases">
        <title>A genome reference for cultivated species of the human gut microbiota.</title>
        <authorList>
            <person name="Zou Y."/>
            <person name="Xue W."/>
            <person name="Luo G."/>
        </authorList>
    </citation>
    <scope>NUCLEOTIDE SEQUENCE [LARGE SCALE GENOMIC DNA]</scope>
    <source>
        <strain evidence="2 3">AF27-12</strain>
    </source>
</reference>
<comment type="caution">
    <text evidence="2">The sequence shown here is derived from an EMBL/GenBank/DDBJ whole genome shotgun (WGS) entry which is preliminary data.</text>
</comment>
<name>A0A412CHN3_9FIRM</name>
<dbReference type="InterPro" id="IPR003615">
    <property type="entry name" value="HNH_nuc"/>
</dbReference>
<dbReference type="SUPFAM" id="SSF48695">
    <property type="entry name" value="Multiheme cytochromes"/>
    <property type="match status" value="1"/>
</dbReference>
<accession>A0A412CHN3</accession>
<proteinExistence type="predicted"/>
<dbReference type="GO" id="GO:0008270">
    <property type="term" value="F:zinc ion binding"/>
    <property type="evidence" value="ECO:0007669"/>
    <property type="project" value="InterPro"/>
</dbReference>
<dbReference type="InterPro" id="IPR036280">
    <property type="entry name" value="Multihaem_cyt_sf"/>
</dbReference>
<evidence type="ECO:0000259" key="1">
    <source>
        <dbReference type="Pfam" id="PF01844"/>
    </source>
</evidence>
<dbReference type="EMBL" id="QRTP01000001">
    <property type="protein sequence ID" value="RGQ87019.1"/>
    <property type="molecule type" value="Genomic_DNA"/>
</dbReference>
<dbReference type="GO" id="GO:0003676">
    <property type="term" value="F:nucleic acid binding"/>
    <property type="evidence" value="ECO:0007669"/>
    <property type="project" value="InterPro"/>
</dbReference>
<keyword evidence="2" id="KW-0378">Hydrolase</keyword>
<protein>
    <submittedName>
        <fullName evidence="2">HNH endonuclease</fullName>
    </submittedName>
</protein>
<evidence type="ECO:0000313" key="2">
    <source>
        <dbReference type="EMBL" id="RGQ87019.1"/>
    </source>
</evidence>
<dbReference type="InterPro" id="IPR002711">
    <property type="entry name" value="HNH"/>
</dbReference>
<sequence>MAKEFARKFYNSTRWRKCAKAFAQSKLFICEMCHNQTSEKIDGNQRYIVHHKVPLTPNNIDDPYITCGWDNLMLLCIECHNKIHSKERRRMLFDDNGNLIGIDEPKNN</sequence>
<dbReference type="Pfam" id="PF01844">
    <property type="entry name" value="HNH"/>
    <property type="match status" value="1"/>
</dbReference>
<evidence type="ECO:0000313" key="3">
    <source>
        <dbReference type="Proteomes" id="UP000286147"/>
    </source>
</evidence>
<dbReference type="Gene3D" id="1.10.30.50">
    <property type="match status" value="1"/>
</dbReference>
<dbReference type="CDD" id="cd00085">
    <property type="entry name" value="HNHc"/>
    <property type="match status" value="1"/>
</dbReference>
<keyword evidence="2" id="KW-0540">Nuclease</keyword>
<dbReference type="GO" id="GO:0004519">
    <property type="term" value="F:endonuclease activity"/>
    <property type="evidence" value="ECO:0007669"/>
    <property type="project" value="UniProtKB-KW"/>
</dbReference>
<dbReference type="Proteomes" id="UP000286147">
    <property type="component" value="Unassembled WGS sequence"/>
</dbReference>
<gene>
    <name evidence="2" type="ORF">DWY77_00180</name>
</gene>
<keyword evidence="2" id="KW-0255">Endonuclease</keyword>
<dbReference type="AlphaFoldDB" id="A0A412CHN3"/>